<dbReference type="EC" id="2.7.1.12" evidence="3 9"/>
<evidence type="ECO:0000256" key="1">
    <source>
        <dbReference type="ARBA" id="ARBA00004875"/>
    </source>
</evidence>
<dbReference type="PANTHER" id="PTHR43442:SF3">
    <property type="entry name" value="GLUCONOKINASE-RELATED"/>
    <property type="match status" value="1"/>
</dbReference>
<keyword evidence="6 9" id="KW-0418">Kinase</keyword>
<dbReference type="HOGENOM" id="CLU_077168_2_0_1"/>
<name>A0A0C3BPF4_SERVB</name>
<evidence type="ECO:0000256" key="5">
    <source>
        <dbReference type="ARBA" id="ARBA00022741"/>
    </source>
</evidence>
<comment type="similarity">
    <text evidence="2 9">Belongs to the gluconokinase GntK/GntV family.</text>
</comment>
<evidence type="ECO:0000313" key="10">
    <source>
        <dbReference type="EMBL" id="KIM33321.1"/>
    </source>
</evidence>
<dbReference type="CDD" id="cd02021">
    <property type="entry name" value="GntK"/>
    <property type="match status" value="1"/>
</dbReference>
<dbReference type="InterPro" id="IPR031322">
    <property type="entry name" value="Shikimate/glucono_kinase"/>
</dbReference>
<dbReference type="STRING" id="933852.A0A0C3BPF4"/>
<dbReference type="Proteomes" id="UP000054097">
    <property type="component" value="Unassembled WGS sequence"/>
</dbReference>
<gene>
    <name evidence="10" type="ORF">M408DRAFT_326081</name>
</gene>
<comment type="catalytic activity">
    <reaction evidence="8 9">
        <text>D-gluconate + ATP = 6-phospho-D-gluconate + ADP + H(+)</text>
        <dbReference type="Rhea" id="RHEA:19433"/>
        <dbReference type="ChEBI" id="CHEBI:15378"/>
        <dbReference type="ChEBI" id="CHEBI:18391"/>
        <dbReference type="ChEBI" id="CHEBI:30616"/>
        <dbReference type="ChEBI" id="CHEBI:58759"/>
        <dbReference type="ChEBI" id="CHEBI:456216"/>
        <dbReference type="EC" id="2.7.1.12"/>
    </reaction>
</comment>
<organism evidence="10 11">
    <name type="scientific">Serendipita vermifera MAFF 305830</name>
    <dbReference type="NCBI Taxonomy" id="933852"/>
    <lineage>
        <taxon>Eukaryota</taxon>
        <taxon>Fungi</taxon>
        <taxon>Dikarya</taxon>
        <taxon>Basidiomycota</taxon>
        <taxon>Agaricomycotina</taxon>
        <taxon>Agaricomycetes</taxon>
        <taxon>Sebacinales</taxon>
        <taxon>Serendipitaceae</taxon>
        <taxon>Serendipita</taxon>
    </lineage>
</organism>
<evidence type="ECO:0000313" key="11">
    <source>
        <dbReference type="Proteomes" id="UP000054097"/>
    </source>
</evidence>
<dbReference type="GO" id="GO:0005737">
    <property type="term" value="C:cytoplasm"/>
    <property type="evidence" value="ECO:0007669"/>
    <property type="project" value="TreeGrafter"/>
</dbReference>
<evidence type="ECO:0000256" key="3">
    <source>
        <dbReference type="ARBA" id="ARBA00012054"/>
    </source>
</evidence>
<evidence type="ECO:0000256" key="8">
    <source>
        <dbReference type="ARBA" id="ARBA00048090"/>
    </source>
</evidence>
<reference evidence="11" key="2">
    <citation type="submission" date="2015-01" db="EMBL/GenBank/DDBJ databases">
        <title>Evolutionary Origins and Diversification of the Mycorrhizal Mutualists.</title>
        <authorList>
            <consortium name="DOE Joint Genome Institute"/>
            <consortium name="Mycorrhizal Genomics Consortium"/>
            <person name="Kohler A."/>
            <person name="Kuo A."/>
            <person name="Nagy L.G."/>
            <person name="Floudas D."/>
            <person name="Copeland A."/>
            <person name="Barry K.W."/>
            <person name="Cichocki N."/>
            <person name="Veneault-Fourrey C."/>
            <person name="LaButti K."/>
            <person name="Lindquist E.A."/>
            <person name="Lipzen A."/>
            <person name="Lundell T."/>
            <person name="Morin E."/>
            <person name="Murat C."/>
            <person name="Riley R."/>
            <person name="Ohm R."/>
            <person name="Sun H."/>
            <person name="Tunlid A."/>
            <person name="Henrissat B."/>
            <person name="Grigoriev I.V."/>
            <person name="Hibbett D.S."/>
            <person name="Martin F."/>
        </authorList>
    </citation>
    <scope>NUCLEOTIDE SEQUENCE [LARGE SCALE GENOMIC DNA]</scope>
    <source>
        <strain evidence="11">MAFF 305830</strain>
    </source>
</reference>
<evidence type="ECO:0000256" key="9">
    <source>
        <dbReference type="RuleBase" id="RU363066"/>
    </source>
</evidence>
<keyword evidence="7 9" id="KW-0067">ATP-binding</keyword>
<dbReference type="UniPathway" id="UPA00792"/>
<reference evidence="10 11" key="1">
    <citation type="submission" date="2014-04" db="EMBL/GenBank/DDBJ databases">
        <authorList>
            <consortium name="DOE Joint Genome Institute"/>
            <person name="Kuo A."/>
            <person name="Zuccaro A."/>
            <person name="Kohler A."/>
            <person name="Nagy L.G."/>
            <person name="Floudas D."/>
            <person name="Copeland A."/>
            <person name="Barry K.W."/>
            <person name="Cichocki N."/>
            <person name="Veneault-Fourrey C."/>
            <person name="LaButti K."/>
            <person name="Lindquist E.A."/>
            <person name="Lipzen A."/>
            <person name="Lundell T."/>
            <person name="Morin E."/>
            <person name="Murat C."/>
            <person name="Sun H."/>
            <person name="Tunlid A."/>
            <person name="Henrissat B."/>
            <person name="Grigoriev I.V."/>
            <person name="Hibbett D.S."/>
            <person name="Martin F."/>
            <person name="Nordberg H.P."/>
            <person name="Cantor M.N."/>
            <person name="Hua S.X."/>
        </authorList>
    </citation>
    <scope>NUCLEOTIDE SEQUENCE [LARGE SCALE GENOMIC DNA]</scope>
    <source>
        <strain evidence="10 11">MAFF 305830</strain>
    </source>
</reference>
<dbReference type="GO" id="GO:0005524">
    <property type="term" value="F:ATP binding"/>
    <property type="evidence" value="ECO:0007669"/>
    <property type="project" value="UniProtKB-KW"/>
</dbReference>
<dbReference type="EMBL" id="KN824278">
    <property type="protein sequence ID" value="KIM33321.1"/>
    <property type="molecule type" value="Genomic_DNA"/>
</dbReference>
<comment type="pathway">
    <text evidence="1 9">Carbohydrate acid metabolism; D-gluconate degradation.</text>
</comment>
<keyword evidence="4 9" id="KW-0808">Transferase</keyword>
<protein>
    <recommendedName>
        <fullName evidence="3 9">Gluconokinase</fullName>
        <ecNumber evidence="3 9">2.7.1.12</ecNumber>
    </recommendedName>
</protein>
<dbReference type="NCBIfam" id="TIGR01313">
    <property type="entry name" value="therm_gnt_kin"/>
    <property type="match status" value="1"/>
</dbReference>
<evidence type="ECO:0000256" key="6">
    <source>
        <dbReference type="ARBA" id="ARBA00022777"/>
    </source>
</evidence>
<evidence type="ECO:0000256" key="7">
    <source>
        <dbReference type="ARBA" id="ARBA00022840"/>
    </source>
</evidence>
<dbReference type="AlphaFoldDB" id="A0A0C3BPF4"/>
<dbReference type="PANTHER" id="PTHR43442">
    <property type="entry name" value="GLUCONOKINASE-RELATED"/>
    <property type="match status" value="1"/>
</dbReference>
<dbReference type="InterPro" id="IPR006001">
    <property type="entry name" value="Therm_gnt_kin"/>
</dbReference>
<keyword evidence="11" id="KW-1185">Reference proteome</keyword>
<keyword evidence="5 9" id="KW-0547">Nucleotide-binding</keyword>
<dbReference type="GO" id="GO:0005975">
    <property type="term" value="P:carbohydrate metabolic process"/>
    <property type="evidence" value="ECO:0007669"/>
    <property type="project" value="InterPro"/>
</dbReference>
<dbReference type="SUPFAM" id="SSF52540">
    <property type="entry name" value="P-loop containing nucleoside triphosphate hydrolases"/>
    <property type="match status" value="1"/>
</dbReference>
<dbReference type="Gene3D" id="3.40.50.300">
    <property type="entry name" value="P-loop containing nucleotide triphosphate hydrolases"/>
    <property type="match status" value="1"/>
</dbReference>
<sequence length="190" mass="20754">MGVSGAGKSTLGMALAKELGLPYQDGDDLHPAANVEKMSIGTPLDDTDRAPWLLRIRHEGVKACSPTTSDGSQETQSGLKGLVIGCSALKRSYRRVLRGEDSSELHGETPDLRRHQFPTRFVYISGDKEELMRRMTARTGHYMKAEMLNSQLATLEVPDPSTEEGIVTVRLEDSTETQLKDAVAGLEALQ</sequence>
<dbReference type="Pfam" id="PF01202">
    <property type="entry name" value="SKI"/>
    <property type="match status" value="1"/>
</dbReference>
<proteinExistence type="inferred from homology"/>
<dbReference type="GO" id="GO:0046316">
    <property type="term" value="F:gluconokinase activity"/>
    <property type="evidence" value="ECO:0007669"/>
    <property type="project" value="UniProtKB-EC"/>
</dbReference>
<dbReference type="InterPro" id="IPR027417">
    <property type="entry name" value="P-loop_NTPase"/>
</dbReference>
<evidence type="ECO:0000256" key="2">
    <source>
        <dbReference type="ARBA" id="ARBA00008420"/>
    </source>
</evidence>
<evidence type="ECO:0000256" key="4">
    <source>
        <dbReference type="ARBA" id="ARBA00022679"/>
    </source>
</evidence>
<accession>A0A0C3BPF4</accession>
<dbReference type="OrthoDB" id="275177at2759"/>